<evidence type="ECO:0000256" key="6">
    <source>
        <dbReference type="SAM" id="Phobius"/>
    </source>
</evidence>
<gene>
    <name evidence="9" type="ORF">EFY79_16300</name>
</gene>
<keyword evidence="3 6" id="KW-0812">Transmembrane</keyword>
<keyword evidence="2" id="KW-1003">Cell membrane</keyword>
<evidence type="ECO:0000259" key="7">
    <source>
        <dbReference type="Pfam" id="PF02687"/>
    </source>
</evidence>
<reference evidence="9 10" key="1">
    <citation type="submission" date="2018-11" db="EMBL/GenBank/DDBJ databases">
        <title>Draft genome sequence of Ferruginibacter sp. BO-59.</title>
        <authorList>
            <person name="Im W.T."/>
        </authorList>
    </citation>
    <scope>NUCLEOTIDE SEQUENCE [LARGE SCALE GENOMIC DNA]</scope>
    <source>
        <strain evidence="9 10">BO-59</strain>
    </source>
</reference>
<protein>
    <submittedName>
        <fullName evidence="9">FtsX-like permease family protein</fullName>
    </submittedName>
</protein>
<feature type="domain" description="ABC3 transporter permease C-terminal" evidence="7">
    <location>
        <begin position="665"/>
        <end position="774"/>
    </location>
</feature>
<evidence type="ECO:0000256" key="4">
    <source>
        <dbReference type="ARBA" id="ARBA00022989"/>
    </source>
</evidence>
<dbReference type="GO" id="GO:0005886">
    <property type="term" value="C:plasma membrane"/>
    <property type="evidence" value="ECO:0007669"/>
    <property type="project" value="UniProtKB-SubCell"/>
</dbReference>
<proteinExistence type="predicted"/>
<evidence type="ECO:0000256" key="3">
    <source>
        <dbReference type="ARBA" id="ARBA00022692"/>
    </source>
</evidence>
<feature type="transmembrane region" description="Helical" evidence="6">
    <location>
        <begin position="714"/>
        <end position="733"/>
    </location>
</feature>
<evidence type="ECO:0000313" key="9">
    <source>
        <dbReference type="EMBL" id="RNI34254.1"/>
    </source>
</evidence>
<dbReference type="Pfam" id="PF02687">
    <property type="entry name" value="FtsX"/>
    <property type="match status" value="2"/>
</dbReference>
<evidence type="ECO:0000256" key="5">
    <source>
        <dbReference type="ARBA" id="ARBA00023136"/>
    </source>
</evidence>
<keyword evidence="5 6" id="KW-0472">Membrane</keyword>
<evidence type="ECO:0000256" key="1">
    <source>
        <dbReference type="ARBA" id="ARBA00004651"/>
    </source>
</evidence>
<feature type="transmembrane region" description="Helical" evidence="6">
    <location>
        <begin position="276"/>
        <end position="298"/>
    </location>
</feature>
<dbReference type="PROSITE" id="PS51257">
    <property type="entry name" value="PROKAR_LIPOPROTEIN"/>
    <property type="match status" value="1"/>
</dbReference>
<keyword evidence="4 6" id="KW-1133">Transmembrane helix</keyword>
<accession>A0A3M9N8X8</accession>
<keyword evidence="10" id="KW-1185">Reference proteome</keyword>
<feature type="transmembrane region" description="Helical" evidence="6">
    <location>
        <begin position="373"/>
        <end position="394"/>
    </location>
</feature>
<evidence type="ECO:0000313" key="10">
    <source>
        <dbReference type="Proteomes" id="UP000267223"/>
    </source>
</evidence>
<dbReference type="Pfam" id="PF12704">
    <property type="entry name" value="MacB_PCD"/>
    <property type="match status" value="2"/>
</dbReference>
<dbReference type="InterPro" id="IPR025857">
    <property type="entry name" value="MacB_PCD"/>
</dbReference>
<feature type="domain" description="ABC3 transporter permease C-terminal" evidence="7">
    <location>
        <begin position="282"/>
        <end position="398"/>
    </location>
</feature>
<dbReference type="RefSeq" id="WP_123121795.1">
    <property type="nucleotide sequence ID" value="NZ_RJJR01000014.1"/>
</dbReference>
<dbReference type="InterPro" id="IPR050250">
    <property type="entry name" value="Macrolide_Exporter_MacB"/>
</dbReference>
<comment type="caution">
    <text evidence="9">The sequence shown here is derived from an EMBL/GenBank/DDBJ whole genome shotgun (WGS) entry which is preliminary data.</text>
</comment>
<name>A0A3M9N8X8_9BACT</name>
<dbReference type="Proteomes" id="UP000267223">
    <property type="component" value="Unassembled WGS sequence"/>
</dbReference>
<evidence type="ECO:0000259" key="8">
    <source>
        <dbReference type="Pfam" id="PF12704"/>
    </source>
</evidence>
<dbReference type="PANTHER" id="PTHR30572:SF18">
    <property type="entry name" value="ABC-TYPE MACROLIDE FAMILY EXPORT SYSTEM PERMEASE COMPONENT 2"/>
    <property type="match status" value="1"/>
</dbReference>
<feature type="domain" description="MacB-like periplasmic core" evidence="8">
    <location>
        <begin position="426"/>
        <end position="629"/>
    </location>
</feature>
<feature type="transmembrane region" description="Helical" evidence="6">
    <location>
        <begin position="662"/>
        <end position="686"/>
    </location>
</feature>
<feature type="transmembrane region" description="Helical" evidence="6">
    <location>
        <begin position="415"/>
        <end position="439"/>
    </location>
</feature>
<dbReference type="InterPro" id="IPR003838">
    <property type="entry name" value="ABC3_permease_C"/>
</dbReference>
<dbReference type="PANTHER" id="PTHR30572">
    <property type="entry name" value="MEMBRANE COMPONENT OF TRANSPORTER-RELATED"/>
    <property type="match status" value="1"/>
</dbReference>
<dbReference type="EMBL" id="RJJR01000014">
    <property type="protein sequence ID" value="RNI34254.1"/>
    <property type="molecule type" value="Genomic_DNA"/>
</dbReference>
<feature type="domain" description="MacB-like periplasmic core" evidence="8">
    <location>
        <begin position="20"/>
        <end position="235"/>
    </location>
</feature>
<organism evidence="9 10">
    <name type="scientific">Hanamia caeni</name>
    <dbReference type="NCBI Taxonomy" id="2294116"/>
    <lineage>
        <taxon>Bacteria</taxon>
        <taxon>Pseudomonadati</taxon>
        <taxon>Bacteroidota</taxon>
        <taxon>Chitinophagia</taxon>
        <taxon>Chitinophagales</taxon>
        <taxon>Chitinophagaceae</taxon>
        <taxon>Hanamia</taxon>
    </lineage>
</organism>
<sequence length="785" mass="87275">MIHNYLKTTFRNLWKNKGFTFLNIFGLGIGIACASLIFLWVEDEINFNNYFSNKENLYKIKDSQTYDGTTFTFDATPGPLAAGIKTEIPGIKNTARASWGNQSLFSLGDKNIYERGMYVDSSFLKMFQLQFVQGNASKAFEQLQSLVITEKMAHKFFGNDNAIGKSLRVDNNTSSIVTGVISDLPESVSFQFDWLAPFKIFENQNNWLQSWRNNGVLTYVELQPGADPKAINRKLYNYVQSKAEDAEAKMSVYPMSRWRLYDSWKDGKEVPGRIKYVNLFSLIAWIILLIACINFMNLSTARSEKRAREVGVRKVLGAGKSKLVGQFIGESIILALISAVVAICATYVVLPAFNTLVEKQLSIRLFQPLHISALLAISLICGLVAGSYPAFYLSSFNPVAVLKGNRLKTNGSAGFIRKGLVVVQFTISIILIISTIIIYQQINHAKNRSLGYDKENLIYLPLQGKLKEHFNAVKNDLVQTGIVKDAALSQSTILQLGSNTADFQWQGKDPDKQVLITVESVSPEYTSTMGMKLEKGRNFYSDIKSDSGNIIINQTLAKIIGGKNIIGSLITDGDNKFTVVGVIDDFVYNNLYSPSSPLILFPDTSGTNFLTIRLKKTSNVAGALEKVENVIKGNNPGFPFDYKFVDDQFDQFFKTEMLIGKLASVFAILAIFISCLGLFGLAAYTAERRTREIGIRKVLGASANGLAGLLSKEFLILVLISCLLAFPIAWWMMHNWLDSYEYRASISWPIFLVAGLLAMLIALLTVSVQAIKAALANPIQSLRSE</sequence>
<feature type="transmembrane region" description="Helical" evidence="6">
    <location>
        <begin position="21"/>
        <end position="41"/>
    </location>
</feature>
<dbReference type="OrthoDB" id="5933722at2"/>
<dbReference type="AlphaFoldDB" id="A0A3M9N8X8"/>
<evidence type="ECO:0000256" key="2">
    <source>
        <dbReference type="ARBA" id="ARBA00022475"/>
    </source>
</evidence>
<feature type="transmembrane region" description="Helical" evidence="6">
    <location>
        <begin position="745"/>
        <end position="766"/>
    </location>
</feature>
<comment type="subcellular location">
    <subcellularLocation>
        <location evidence="1">Cell membrane</location>
        <topology evidence="1">Multi-pass membrane protein</topology>
    </subcellularLocation>
</comment>
<feature type="transmembrane region" description="Helical" evidence="6">
    <location>
        <begin position="332"/>
        <end position="353"/>
    </location>
</feature>
<dbReference type="GO" id="GO:0022857">
    <property type="term" value="F:transmembrane transporter activity"/>
    <property type="evidence" value="ECO:0007669"/>
    <property type="project" value="TreeGrafter"/>
</dbReference>